<accession>A0A518CV71</accession>
<feature type="domain" description="Schlafen AlbA-2" evidence="1">
    <location>
        <begin position="17"/>
        <end position="132"/>
    </location>
</feature>
<reference evidence="2 3" key="1">
    <citation type="submission" date="2019-02" db="EMBL/GenBank/DDBJ databases">
        <title>Deep-cultivation of Planctomycetes and their phenomic and genomic characterization uncovers novel biology.</title>
        <authorList>
            <person name="Wiegand S."/>
            <person name="Jogler M."/>
            <person name="Boedeker C."/>
            <person name="Pinto D."/>
            <person name="Vollmers J."/>
            <person name="Rivas-Marin E."/>
            <person name="Kohn T."/>
            <person name="Peeters S.H."/>
            <person name="Heuer A."/>
            <person name="Rast P."/>
            <person name="Oberbeckmann S."/>
            <person name="Bunk B."/>
            <person name="Jeske O."/>
            <person name="Meyerdierks A."/>
            <person name="Storesund J.E."/>
            <person name="Kallscheuer N."/>
            <person name="Luecker S."/>
            <person name="Lage O.M."/>
            <person name="Pohl T."/>
            <person name="Merkel B.J."/>
            <person name="Hornburger P."/>
            <person name="Mueller R.-W."/>
            <person name="Bruemmer F."/>
            <person name="Labrenz M."/>
            <person name="Spormann A.M."/>
            <person name="Op den Camp H."/>
            <person name="Overmann J."/>
            <person name="Amann R."/>
            <person name="Jetten M.S.M."/>
            <person name="Mascher T."/>
            <person name="Medema M.H."/>
            <person name="Devos D.P."/>
            <person name="Kaster A.-K."/>
            <person name="Ovreas L."/>
            <person name="Rohde M."/>
            <person name="Galperin M.Y."/>
            <person name="Jogler C."/>
        </authorList>
    </citation>
    <scope>NUCLEOTIDE SEQUENCE [LARGE SCALE GENOMIC DNA]</scope>
    <source>
        <strain evidence="2 3">Pla163</strain>
    </source>
</reference>
<evidence type="ECO:0000313" key="3">
    <source>
        <dbReference type="Proteomes" id="UP000319342"/>
    </source>
</evidence>
<keyword evidence="3" id="KW-1185">Reference proteome</keyword>
<dbReference type="PANTHER" id="PTHR30595">
    <property type="entry name" value="GLPR-RELATED TRANSCRIPTIONAL REPRESSOR"/>
    <property type="match status" value="1"/>
</dbReference>
<dbReference type="AlphaFoldDB" id="A0A518CV71"/>
<dbReference type="InterPro" id="IPR038461">
    <property type="entry name" value="Schlafen_AlbA_2_dom_sf"/>
</dbReference>
<dbReference type="OrthoDB" id="258364at2"/>
<name>A0A518CV71_9BACT</name>
<dbReference type="Gene3D" id="3.30.565.60">
    <property type="match status" value="1"/>
</dbReference>
<evidence type="ECO:0000259" key="1">
    <source>
        <dbReference type="Pfam" id="PF04326"/>
    </source>
</evidence>
<organism evidence="2 3">
    <name type="scientific">Rohdeia mirabilis</name>
    <dbReference type="NCBI Taxonomy" id="2528008"/>
    <lineage>
        <taxon>Bacteria</taxon>
        <taxon>Pseudomonadati</taxon>
        <taxon>Planctomycetota</taxon>
        <taxon>Planctomycetia</taxon>
        <taxon>Planctomycetia incertae sedis</taxon>
        <taxon>Rohdeia</taxon>
    </lineage>
</organism>
<dbReference type="Pfam" id="PF13749">
    <property type="entry name" value="HATPase_c_4"/>
    <property type="match status" value="1"/>
</dbReference>
<proteinExistence type="predicted"/>
<dbReference type="RefSeq" id="WP_145182288.1">
    <property type="nucleotide sequence ID" value="NZ_CP036290.1"/>
</dbReference>
<dbReference type="InterPro" id="IPR038475">
    <property type="entry name" value="RecG_C_sf"/>
</dbReference>
<dbReference type="Proteomes" id="UP000319342">
    <property type="component" value="Chromosome"/>
</dbReference>
<protein>
    <submittedName>
        <fullName evidence="2">Divergent AAA domain protein</fullName>
    </submittedName>
</protein>
<evidence type="ECO:0000313" key="2">
    <source>
        <dbReference type="EMBL" id="QDU83129.1"/>
    </source>
</evidence>
<gene>
    <name evidence="2" type="ORF">Pla163_02260</name>
</gene>
<sequence length="402" mass="44491">MKTYTSHELENLARDLESDLVERKETLKGDAPTKIREAICAFANDLPDHQRPGVVFVGLRDDASPSGTAITDELLLSLSNMKSDGNIVPPPTITVDKQDVGGTEVAVVLVQPSDAPPVRYRGRIWIRVGPRRDIATAQDERILNERRRHLDRPYDAQPVSSASLSDLSREAFEEEYLPSAIAPDVLEANDRTLEQRLAATKMVVAFDDPIPTVLGVLVLCTRTRDFLPGAYIQFLRMRGTSLSDPIGDESLIDGTLGDVLRRVDEKLDAHNMTSVDITTESREVRRSTYPRGALQQLVRNAVMHRIYEGTHAPIRVTWYDDRIEIISPGGPYGSVRAENFGMPGVADYRNPNLAEAMRVTGFVQRFGVGIATARKLLEENGNPPPEFDVQPTLVGVTVRSGQ</sequence>
<dbReference type="Pfam" id="PF04326">
    <property type="entry name" value="SLFN_AlbA_2"/>
    <property type="match status" value="1"/>
</dbReference>
<dbReference type="EMBL" id="CP036290">
    <property type="protein sequence ID" value="QDU83129.1"/>
    <property type="molecule type" value="Genomic_DNA"/>
</dbReference>
<dbReference type="PANTHER" id="PTHR30595:SF6">
    <property type="entry name" value="SCHLAFEN ALBA-2 DOMAIN-CONTAINING PROTEIN"/>
    <property type="match status" value="1"/>
</dbReference>
<dbReference type="InterPro" id="IPR007421">
    <property type="entry name" value="Schlafen_AlbA_2_dom"/>
</dbReference>
<dbReference type="Gene3D" id="3.30.950.30">
    <property type="entry name" value="Schlafen, AAA domain"/>
    <property type="match status" value="1"/>
</dbReference>